<gene>
    <name evidence="1" type="ORF">LIER_00790</name>
</gene>
<name>A0AAV3NIJ8_LITER</name>
<evidence type="ECO:0000313" key="2">
    <source>
        <dbReference type="Proteomes" id="UP001454036"/>
    </source>
</evidence>
<dbReference type="Proteomes" id="UP001454036">
    <property type="component" value="Unassembled WGS sequence"/>
</dbReference>
<dbReference type="EMBL" id="BAABME010000066">
    <property type="protein sequence ID" value="GAA0139192.1"/>
    <property type="molecule type" value="Genomic_DNA"/>
</dbReference>
<keyword evidence="2" id="KW-1185">Reference proteome</keyword>
<protein>
    <submittedName>
        <fullName evidence="1">Uncharacterized protein</fullName>
    </submittedName>
</protein>
<organism evidence="1 2">
    <name type="scientific">Lithospermum erythrorhizon</name>
    <name type="common">Purple gromwell</name>
    <name type="synonym">Lithospermum officinale var. erythrorhizon</name>
    <dbReference type="NCBI Taxonomy" id="34254"/>
    <lineage>
        <taxon>Eukaryota</taxon>
        <taxon>Viridiplantae</taxon>
        <taxon>Streptophyta</taxon>
        <taxon>Embryophyta</taxon>
        <taxon>Tracheophyta</taxon>
        <taxon>Spermatophyta</taxon>
        <taxon>Magnoliopsida</taxon>
        <taxon>eudicotyledons</taxon>
        <taxon>Gunneridae</taxon>
        <taxon>Pentapetalae</taxon>
        <taxon>asterids</taxon>
        <taxon>lamiids</taxon>
        <taxon>Boraginales</taxon>
        <taxon>Boraginaceae</taxon>
        <taxon>Boraginoideae</taxon>
        <taxon>Lithospermeae</taxon>
        <taxon>Lithospermum</taxon>
    </lineage>
</organism>
<proteinExistence type="predicted"/>
<evidence type="ECO:0000313" key="1">
    <source>
        <dbReference type="EMBL" id="GAA0139192.1"/>
    </source>
</evidence>
<sequence>MESDSSSVYHSKAFPFNERMNCLTMRSPLVLALLHVSMKWVMCFLGFPKPLNCWNFGVDNPEAFSTYLCGSFEMHGVFTAFVAGPWDVLEACLVDCRVVTCGTSKALGSMLELETSVVFILKGFSE</sequence>
<accession>A0AAV3NIJ8</accession>
<dbReference type="AlphaFoldDB" id="A0AAV3NIJ8"/>
<comment type="caution">
    <text evidence="1">The sequence shown here is derived from an EMBL/GenBank/DDBJ whole genome shotgun (WGS) entry which is preliminary data.</text>
</comment>
<reference evidence="1 2" key="1">
    <citation type="submission" date="2024-01" db="EMBL/GenBank/DDBJ databases">
        <title>The complete chloroplast genome sequence of Lithospermum erythrorhizon: insights into the phylogenetic relationship among Boraginaceae species and the maternal lineages of purple gromwells.</title>
        <authorList>
            <person name="Okada T."/>
            <person name="Watanabe K."/>
        </authorList>
    </citation>
    <scope>NUCLEOTIDE SEQUENCE [LARGE SCALE GENOMIC DNA]</scope>
</reference>